<reference evidence="3 4" key="2">
    <citation type="submission" date="2020-05" db="EMBL/GenBank/DDBJ databases">
        <title>Draft genome sequence of Desulfovibrio sp. strainFSS-1.</title>
        <authorList>
            <person name="Shimoshige H."/>
            <person name="Kobayashi H."/>
            <person name="Maekawa T."/>
        </authorList>
    </citation>
    <scope>NUCLEOTIDE SEQUENCE [LARGE SCALE GENOMIC DNA]</scope>
    <source>
        <strain evidence="3 4">SIID29052-01</strain>
    </source>
</reference>
<dbReference type="Proteomes" id="UP000494245">
    <property type="component" value="Unassembled WGS sequence"/>
</dbReference>
<protein>
    <recommendedName>
        <fullName evidence="5">Peptidase C39-like domain-containing protein</fullName>
    </recommendedName>
</protein>
<proteinExistence type="predicted"/>
<evidence type="ECO:0008006" key="5">
    <source>
        <dbReference type="Google" id="ProtNLM"/>
    </source>
</evidence>
<keyword evidence="2" id="KW-0732">Signal</keyword>
<dbReference type="EMBL" id="BLTE01000004">
    <property type="protein sequence ID" value="GFK93367.1"/>
    <property type="molecule type" value="Genomic_DNA"/>
</dbReference>
<feature type="chain" id="PRO_5028937416" description="Peptidase C39-like domain-containing protein" evidence="2">
    <location>
        <begin position="39"/>
        <end position="260"/>
    </location>
</feature>
<gene>
    <name evidence="3" type="ORF">NNJEOMEG_01199</name>
</gene>
<feature type="signal peptide" evidence="2">
    <location>
        <begin position="1"/>
        <end position="38"/>
    </location>
</feature>
<sequence>MSPRMKRTHPLRRASRAPALVLALALALGLPNVAPVRAQAPDLTARADRLLGLPYRVDGVLDEKGRWTTFEHPEKTFDSPGLNCSGLEFALMRLLAPSGPPASLAGRDRQGDSGPGASMGQDWDYGFDLTLNLTEGLARRWLLPEPRAVSPADTGRETLGFPLSDEAAWRRALAQVKPGQACLVSFSQTGRRKGYTLQHYHVGVVLPDATGGRWLYQSTPKSGVTKTNLTDPAGMKRFQASFAGKDRRVLLLSADLPPAR</sequence>
<comment type="caution">
    <text evidence="3">The sequence shown here is derived from an EMBL/GenBank/DDBJ whole genome shotgun (WGS) entry which is preliminary data.</text>
</comment>
<dbReference type="AlphaFoldDB" id="A0A6V8LUN6"/>
<keyword evidence="4" id="KW-1185">Reference proteome</keyword>
<evidence type="ECO:0000256" key="2">
    <source>
        <dbReference type="SAM" id="SignalP"/>
    </source>
</evidence>
<evidence type="ECO:0000256" key="1">
    <source>
        <dbReference type="SAM" id="MobiDB-lite"/>
    </source>
</evidence>
<name>A0A6V8LUN6_9BACT</name>
<accession>A0A6V8LUN6</accession>
<feature type="region of interest" description="Disordered" evidence="1">
    <location>
        <begin position="100"/>
        <end position="119"/>
    </location>
</feature>
<organism evidence="3 4">
    <name type="scientific">Fundidesulfovibrio magnetotacticus</name>
    <dbReference type="NCBI Taxonomy" id="2730080"/>
    <lineage>
        <taxon>Bacteria</taxon>
        <taxon>Pseudomonadati</taxon>
        <taxon>Thermodesulfobacteriota</taxon>
        <taxon>Desulfovibrionia</taxon>
        <taxon>Desulfovibrionales</taxon>
        <taxon>Desulfovibrionaceae</taxon>
        <taxon>Fundidesulfovibrio</taxon>
    </lineage>
</organism>
<evidence type="ECO:0000313" key="3">
    <source>
        <dbReference type="EMBL" id="GFK93367.1"/>
    </source>
</evidence>
<evidence type="ECO:0000313" key="4">
    <source>
        <dbReference type="Proteomes" id="UP000494245"/>
    </source>
</evidence>
<reference evidence="3 4" key="1">
    <citation type="submission" date="2020-04" db="EMBL/GenBank/DDBJ databases">
        <authorList>
            <consortium name="Desulfovibrio sp. FSS-1 genome sequencing consortium"/>
            <person name="Shimoshige H."/>
            <person name="Kobayashi H."/>
            <person name="Maekawa T."/>
        </authorList>
    </citation>
    <scope>NUCLEOTIDE SEQUENCE [LARGE SCALE GENOMIC DNA]</scope>
    <source>
        <strain evidence="3 4">SIID29052-01</strain>
    </source>
</reference>